<name>A0A5B8MK42_9CHLO</name>
<dbReference type="InterPro" id="IPR027417">
    <property type="entry name" value="P-loop_NTPase"/>
</dbReference>
<dbReference type="SUPFAM" id="SSF52540">
    <property type="entry name" value="P-loop containing nucleoside triphosphate hydrolases"/>
    <property type="match status" value="1"/>
</dbReference>
<proteinExistence type="predicted"/>
<accession>A0A5B8MK42</accession>
<keyword evidence="2" id="KW-1185">Reference proteome</keyword>
<dbReference type="PANTHER" id="PTHR46644">
    <property type="entry name" value="DNA REPAIR PROTEIN XRCC2"/>
    <property type="match status" value="1"/>
</dbReference>
<dbReference type="GO" id="GO:0005657">
    <property type="term" value="C:replication fork"/>
    <property type="evidence" value="ECO:0007669"/>
    <property type="project" value="InterPro"/>
</dbReference>
<dbReference type="InterPro" id="IPR030547">
    <property type="entry name" value="XRCC2"/>
</dbReference>
<sequence length="330" mass="36146">MESAEEEEVRKKLAEFVAADETCEDLLARLAGTQVEVRTSLPFLDAGARERAAGGRRLGRLRVRAGQVLEICGTNDTCKTECLLQAAATCVLPKACGGCSSNVVFLEMKGGVDPLRLVQILDTRIRQTQKSAGSRLLEESLRRFELVRCYNNLDLVCALKVLSAREEGERGQGSEGGDGNTPCRLLLIDDISAFYWIDKSFDASQSATQTSFGGLSSSRKEDKVLRTVSYNLQSVYEAIALNLKKVAESLGSAVIVTRNLHLPPQKGGLPEKLNLGATLPKAWQDIVHYRVVLQRPDAKENAFCAVWDTPKRPGEVVRFAVKDHILEALA</sequence>
<organism evidence="1 2">
    <name type="scientific">Chloropicon primus</name>
    <dbReference type="NCBI Taxonomy" id="1764295"/>
    <lineage>
        <taxon>Eukaryota</taxon>
        <taxon>Viridiplantae</taxon>
        <taxon>Chlorophyta</taxon>
        <taxon>Chloropicophyceae</taxon>
        <taxon>Chloropicales</taxon>
        <taxon>Chloropicaceae</taxon>
        <taxon>Chloropicon</taxon>
    </lineage>
</organism>
<gene>
    <name evidence="1" type="ORF">A3770_04p33410</name>
</gene>
<dbReference type="GO" id="GO:0033063">
    <property type="term" value="C:Rad51B-Rad51C-Rad51D-XRCC2 complex"/>
    <property type="evidence" value="ECO:0007669"/>
    <property type="project" value="InterPro"/>
</dbReference>
<evidence type="ECO:0000313" key="1">
    <source>
        <dbReference type="EMBL" id="QDZ20823.1"/>
    </source>
</evidence>
<reference evidence="1 2" key="1">
    <citation type="submission" date="2018-07" db="EMBL/GenBank/DDBJ databases">
        <title>The complete nuclear genome of the prasinophyte Chloropicon primus (CCMP1205).</title>
        <authorList>
            <person name="Pombert J.-F."/>
            <person name="Otis C."/>
            <person name="Turmel M."/>
            <person name="Lemieux C."/>
        </authorList>
    </citation>
    <scope>NUCLEOTIDE SEQUENCE [LARGE SCALE GENOMIC DNA]</scope>
    <source>
        <strain evidence="1 2">CCMP1205</strain>
    </source>
</reference>
<protein>
    <submittedName>
        <fullName evidence="1">XRCC2-like DNA repair protein</fullName>
    </submittedName>
</protein>
<dbReference type="PANTHER" id="PTHR46644:SF2">
    <property type="entry name" value="DNA REPAIR PROTEIN XRCC2"/>
    <property type="match status" value="1"/>
</dbReference>
<dbReference type="STRING" id="1764295.A0A5B8MK42"/>
<dbReference type="GO" id="GO:0000724">
    <property type="term" value="P:double-strand break repair via homologous recombination"/>
    <property type="evidence" value="ECO:0007669"/>
    <property type="project" value="InterPro"/>
</dbReference>
<dbReference type="AlphaFoldDB" id="A0A5B8MK42"/>
<dbReference type="OrthoDB" id="420422at2759"/>
<dbReference type="Gene3D" id="3.40.50.300">
    <property type="entry name" value="P-loop containing nucleotide triphosphate hydrolases"/>
    <property type="match status" value="1"/>
</dbReference>
<dbReference type="Proteomes" id="UP000316726">
    <property type="component" value="Chromosome 4"/>
</dbReference>
<evidence type="ECO:0000313" key="2">
    <source>
        <dbReference type="Proteomes" id="UP000316726"/>
    </source>
</evidence>
<dbReference type="EMBL" id="CP031037">
    <property type="protein sequence ID" value="QDZ20823.1"/>
    <property type="molecule type" value="Genomic_DNA"/>
</dbReference>